<accession>A0A7U6FS14</accession>
<dbReference type="EMBL" id="CP034672">
    <property type="protein sequence ID" value="AZS26263.1"/>
    <property type="molecule type" value="Genomic_DNA"/>
</dbReference>
<name>A0A7U6FS14_VIBAN</name>
<proteinExistence type="predicted"/>
<evidence type="ECO:0000313" key="1">
    <source>
        <dbReference type="EMBL" id="AZS26263.1"/>
    </source>
</evidence>
<dbReference type="AlphaFoldDB" id="A0A7U6FS14"/>
<dbReference type="Proteomes" id="UP000256923">
    <property type="component" value="Chromosome 1"/>
</dbReference>
<gene>
    <name evidence="1" type="ORF">DYL72_15250</name>
</gene>
<evidence type="ECO:0000313" key="2">
    <source>
        <dbReference type="Proteomes" id="UP000256923"/>
    </source>
</evidence>
<protein>
    <submittedName>
        <fullName evidence="1">Uncharacterized protein</fullName>
    </submittedName>
</protein>
<organism evidence="1 2">
    <name type="scientific">Vibrio anguillarum</name>
    <name type="common">Listonella anguillarum</name>
    <dbReference type="NCBI Taxonomy" id="55601"/>
    <lineage>
        <taxon>Bacteria</taxon>
        <taxon>Pseudomonadati</taxon>
        <taxon>Pseudomonadota</taxon>
        <taxon>Gammaproteobacteria</taxon>
        <taxon>Vibrionales</taxon>
        <taxon>Vibrionaceae</taxon>
        <taxon>Vibrio</taxon>
    </lineage>
</organism>
<sequence length="90" mass="9974">MPKLVELYIKAKAGRRANGNSADQGVVYHALIGNGGIHGNTAICGSKPAAEWGEWEGSEVTCDRCLKRLAFFDHQKSEVNQEDLDPWFRN</sequence>
<dbReference type="RefSeq" id="WP_116285098.1">
    <property type="nucleotide sequence ID" value="NZ_CP034672.1"/>
</dbReference>
<reference evidence="1 2" key="1">
    <citation type="submission" date="2018-12" db="EMBL/GenBank/DDBJ databases">
        <title>Characterization and Draft Genome of Vibrio anguillarum J360 Marine Pathogen Isolated from an Outbreak in Lumpfish (Cyclopterus lumpus).</title>
        <authorList>
            <person name="Vasquez J.I."/>
            <person name="Cao T."/>
            <person name="Chakraborty S."/>
            <person name="Gnanagobal H."/>
            <person name="Wescot J."/>
            <person name="Boyce D."/>
            <person name="Santander J."/>
        </authorList>
    </citation>
    <scope>NUCLEOTIDE SEQUENCE [LARGE SCALE GENOMIC DNA]</scope>
    <source>
        <strain evidence="1 2">J360</strain>
    </source>
</reference>